<name>A7F9W3_SCLS1</name>
<dbReference type="HOGENOM" id="CLU_3143925_0_0_1"/>
<evidence type="ECO:0000313" key="1">
    <source>
        <dbReference type="EMBL" id="EDO00524.1"/>
    </source>
</evidence>
<keyword evidence="2" id="KW-1185">Reference proteome</keyword>
<accession>A7F9W3</accession>
<protein>
    <submittedName>
        <fullName evidence="1">Uncharacterized protein</fullName>
    </submittedName>
</protein>
<evidence type="ECO:0000313" key="2">
    <source>
        <dbReference type="Proteomes" id="UP000001312"/>
    </source>
</evidence>
<dbReference type="InParanoid" id="A7F9W3"/>
<dbReference type="AlphaFoldDB" id="A7F9W3"/>
<dbReference type="Proteomes" id="UP000001312">
    <property type="component" value="Unassembled WGS sequence"/>
</dbReference>
<dbReference type="GeneID" id="5480705"/>
<sequence length="49" mass="5367">MALKKKTNKTSTLIENMPDGEDVILKDATSRRFKAISSDKGIVARIGAF</sequence>
<reference evidence="2" key="1">
    <citation type="journal article" date="2011" name="PLoS Genet.">
        <title>Genomic analysis of the necrotrophic fungal pathogens Sclerotinia sclerotiorum and Botrytis cinerea.</title>
        <authorList>
            <person name="Amselem J."/>
            <person name="Cuomo C.A."/>
            <person name="van Kan J.A."/>
            <person name="Viaud M."/>
            <person name="Benito E.P."/>
            <person name="Couloux A."/>
            <person name="Coutinho P.M."/>
            <person name="de Vries R.P."/>
            <person name="Dyer P.S."/>
            <person name="Fillinger S."/>
            <person name="Fournier E."/>
            <person name="Gout L."/>
            <person name="Hahn M."/>
            <person name="Kohn L."/>
            <person name="Lapalu N."/>
            <person name="Plummer K.M."/>
            <person name="Pradier J.M."/>
            <person name="Quevillon E."/>
            <person name="Sharon A."/>
            <person name="Simon A."/>
            <person name="ten Have A."/>
            <person name="Tudzynski B."/>
            <person name="Tudzynski P."/>
            <person name="Wincker P."/>
            <person name="Andrew M."/>
            <person name="Anthouard V."/>
            <person name="Beever R.E."/>
            <person name="Beffa R."/>
            <person name="Benoit I."/>
            <person name="Bouzid O."/>
            <person name="Brault B."/>
            <person name="Chen Z."/>
            <person name="Choquer M."/>
            <person name="Collemare J."/>
            <person name="Cotton P."/>
            <person name="Danchin E.G."/>
            <person name="Da Silva C."/>
            <person name="Gautier A."/>
            <person name="Giraud C."/>
            <person name="Giraud T."/>
            <person name="Gonzalez C."/>
            <person name="Grossetete S."/>
            <person name="Guldener U."/>
            <person name="Henrissat B."/>
            <person name="Howlett B.J."/>
            <person name="Kodira C."/>
            <person name="Kretschmer M."/>
            <person name="Lappartient A."/>
            <person name="Leroch M."/>
            <person name="Levis C."/>
            <person name="Mauceli E."/>
            <person name="Neuveglise C."/>
            <person name="Oeser B."/>
            <person name="Pearson M."/>
            <person name="Poulain J."/>
            <person name="Poussereau N."/>
            <person name="Quesneville H."/>
            <person name="Rascle C."/>
            <person name="Schumacher J."/>
            <person name="Segurens B."/>
            <person name="Sexton A."/>
            <person name="Silva E."/>
            <person name="Sirven C."/>
            <person name="Soanes D.M."/>
            <person name="Talbot N.J."/>
            <person name="Templeton M."/>
            <person name="Yandava C."/>
            <person name="Yarden O."/>
            <person name="Zeng Q."/>
            <person name="Rollins J.A."/>
            <person name="Lebrun M.H."/>
            <person name="Dickman M."/>
        </authorList>
    </citation>
    <scope>NUCLEOTIDE SEQUENCE [LARGE SCALE GENOMIC DNA]</scope>
    <source>
        <strain evidence="2">ATCC 18683 / 1980 / Ss-1</strain>
    </source>
</reference>
<organism evidence="1 2">
    <name type="scientific">Sclerotinia sclerotiorum (strain ATCC 18683 / 1980 / Ss-1)</name>
    <name type="common">White mold</name>
    <name type="synonym">Whetzelinia sclerotiorum</name>
    <dbReference type="NCBI Taxonomy" id="665079"/>
    <lineage>
        <taxon>Eukaryota</taxon>
        <taxon>Fungi</taxon>
        <taxon>Dikarya</taxon>
        <taxon>Ascomycota</taxon>
        <taxon>Pezizomycotina</taxon>
        <taxon>Leotiomycetes</taxon>
        <taxon>Helotiales</taxon>
        <taxon>Sclerotiniaceae</taxon>
        <taxon>Sclerotinia</taxon>
    </lineage>
</organism>
<dbReference type="EMBL" id="CH476653">
    <property type="protein sequence ID" value="EDO00524.1"/>
    <property type="molecule type" value="Genomic_DNA"/>
</dbReference>
<dbReference type="KEGG" id="ssl:SS1G_14394"/>
<dbReference type="RefSeq" id="XP_001584625.1">
    <property type="nucleotide sequence ID" value="XM_001584575.1"/>
</dbReference>
<gene>
    <name evidence="1" type="ORF">SS1G_14394</name>
</gene>
<proteinExistence type="predicted"/>